<dbReference type="EMBL" id="FWDO01000003">
    <property type="protein sequence ID" value="SLM17371.1"/>
    <property type="molecule type" value="Genomic_DNA"/>
</dbReference>
<evidence type="ECO:0000259" key="1">
    <source>
        <dbReference type="Pfam" id="PF13566"/>
    </source>
</evidence>
<dbReference type="NCBIfam" id="TIGR03915">
    <property type="entry name" value="SAM_7_link_chp"/>
    <property type="match status" value="1"/>
</dbReference>
<dbReference type="InterPro" id="IPR023875">
    <property type="entry name" value="DNA_repair_put"/>
</dbReference>
<sequence length="293" mass="32705">MGYAEQHTVIRYDGSFAGLLCAAGEASTISLKQQEGLYFKNQIEEEELFEESFFIRTDLGHARKLWKKVAAKGYATSLRTCFEAYCSDGPNKDNHTGRVLCAILREADSSERGPHGRAPAPGNLATLDNLNDPDILSVATVAARCRNQAQKITGLIRFSELTDGLWYAAISPDCDVLPLIAPHFALRFAPCSFMIHDLQRSIAIVHEPGMVWHIIGGVSLPNSMNVSDLPCTEREFLTRENWVRYFSSVAIEARRNPRLQASFMPKKYWAGLPEMCHDKVSDSSRLPSKKEVP</sequence>
<feature type="domain" description="DUF4130" evidence="1">
    <location>
        <begin position="126"/>
        <end position="274"/>
    </location>
</feature>
<organism evidence="2">
    <name type="scientific">uncultured spirochete</name>
    <dbReference type="NCBI Taxonomy" id="156406"/>
    <lineage>
        <taxon>Bacteria</taxon>
        <taxon>Pseudomonadati</taxon>
        <taxon>Spirochaetota</taxon>
        <taxon>Spirochaetia</taxon>
        <taxon>Spirochaetales</taxon>
        <taxon>environmental samples</taxon>
    </lineage>
</organism>
<evidence type="ECO:0000313" key="2">
    <source>
        <dbReference type="EMBL" id="SLM17371.1"/>
    </source>
</evidence>
<dbReference type="InterPro" id="IPR025404">
    <property type="entry name" value="DUF4130"/>
</dbReference>
<dbReference type="Pfam" id="PF13566">
    <property type="entry name" value="DUF4130"/>
    <property type="match status" value="1"/>
</dbReference>
<accession>A0A3P3XM48</accession>
<proteinExistence type="predicted"/>
<protein>
    <recommendedName>
        <fullName evidence="1">DUF4130 domain-containing protein</fullName>
    </recommendedName>
</protein>
<reference evidence="2" key="1">
    <citation type="submission" date="2017-02" db="EMBL/GenBank/DDBJ databases">
        <authorList>
            <person name="Regsiter A."/>
            <person name="William W."/>
        </authorList>
    </citation>
    <scope>NUCLEOTIDE SEQUENCE</scope>
    <source>
        <strain evidence="2">BdmA 4</strain>
    </source>
</reference>
<name>A0A3P3XM48_9SPIR</name>
<dbReference type="AlphaFoldDB" id="A0A3P3XM48"/>
<gene>
    <name evidence="2" type="ORF">SPIRO4BDMA_30008</name>
</gene>